<dbReference type="GO" id="GO:0046872">
    <property type="term" value="F:metal ion binding"/>
    <property type="evidence" value="ECO:0007669"/>
    <property type="project" value="UniProtKB-KW"/>
</dbReference>
<reference evidence="4 5" key="1">
    <citation type="submission" date="2013-11" db="EMBL/GenBank/DDBJ databases">
        <title>The Genome Sequence of Phytophthora parasitica P1569.</title>
        <authorList>
            <consortium name="The Broad Institute Genomics Platform"/>
            <person name="Russ C."/>
            <person name="Tyler B."/>
            <person name="Panabieres F."/>
            <person name="Shan W."/>
            <person name="Tripathy S."/>
            <person name="Grunwald N."/>
            <person name="Machado M."/>
            <person name="Johnson C.S."/>
            <person name="Arredondo F."/>
            <person name="Hong C."/>
            <person name="Coffey M."/>
            <person name="Young S.K."/>
            <person name="Zeng Q."/>
            <person name="Gargeya S."/>
            <person name="Fitzgerald M."/>
            <person name="Abouelleil A."/>
            <person name="Alvarado L."/>
            <person name="Chapman S.B."/>
            <person name="Gainer-Dewar J."/>
            <person name="Goldberg J."/>
            <person name="Griggs A."/>
            <person name="Gujja S."/>
            <person name="Hansen M."/>
            <person name="Howarth C."/>
            <person name="Imamovic A."/>
            <person name="Ireland A."/>
            <person name="Larimer J."/>
            <person name="McCowan C."/>
            <person name="Murphy C."/>
            <person name="Pearson M."/>
            <person name="Poon T.W."/>
            <person name="Priest M."/>
            <person name="Roberts A."/>
            <person name="Saif S."/>
            <person name="Shea T."/>
            <person name="Sykes S."/>
            <person name="Wortman J."/>
            <person name="Nusbaum C."/>
            <person name="Birren B."/>
        </authorList>
    </citation>
    <scope>NUCLEOTIDE SEQUENCE [LARGE SCALE GENOMIC DNA]</scope>
    <source>
        <strain evidence="4 5">P1569</strain>
    </source>
</reference>
<dbReference type="Proteomes" id="UP000018721">
    <property type="component" value="Unassembled WGS sequence"/>
</dbReference>
<organism evidence="4 5">
    <name type="scientific">Phytophthora nicotianae P1569</name>
    <dbReference type="NCBI Taxonomy" id="1317065"/>
    <lineage>
        <taxon>Eukaryota</taxon>
        <taxon>Sar</taxon>
        <taxon>Stramenopiles</taxon>
        <taxon>Oomycota</taxon>
        <taxon>Peronosporomycetes</taxon>
        <taxon>Peronosporales</taxon>
        <taxon>Peronosporaceae</taxon>
        <taxon>Phytophthora</taxon>
    </lineage>
</organism>
<dbReference type="HOGENOM" id="CLU_156968_0_0_1"/>
<name>V9EI42_PHYNI</name>
<gene>
    <name evidence="4" type="ORF">F443_15513</name>
</gene>
<proteinExistence type="predicted"/>
<comment type="cofactor">
    <cofactor evidence="1">
        <name>a divalent metal cation</name>
        <dbReference type="ChEBI" id="CHEBI:60240"/>
    </cofactor>
</comment>
<evidence type="ECO:0000313" key="5">
    <source>
        <dbReference type="Proteomes" id="UP000018721"/>
    </source>
</evidence>
<feature type="domain" description="DDE Tnp4" evidence="3">
    <location>
        <begin position="17"/>
        <end position="105"/>
    </location>
</feature>
<comment type="caution">
    <text evidence="4">The sequence shown here is derived from an EMBL/GenBank/DDBJ whole genome shotgun (WGS) entry which is preliminary data.</text>
</comment>
<evidence type="ECO:0000256" key="2">
    <source>
        <dbReference type="ARBA" id="ARBA00022723"/>
    </source>
</evidence>
<dbReference type="OrthoDB" id="129044at2759"/>
<dbReference type="eggNOG" id="KOG4585">
    <property type="taxonomic scope" value="Eukaryota"/>
</dbReference>
<dbReference type="EMBL" id="ANIZ01002725">
    <property type="protein sequence ID" value="ETI38834.1"/>
    <property type="molecule type" value="Genomic_DNA"/>
</dbReference>
<evidence type="ECO:0000256" key="1">
    <source>
        <dbReference type="ARBA" id="ARBA00001968"/>
    </source>
</evidence>
<keyword evidence="2" id="KW-0479">Metal-binding</keyword>
<protein>
    <recommendedName>
        <fullName evidence="3">DDE Tnp4 domain-containing protein</fullName>
    </recommendedName>
</protein>
<keyword evidence="5" id="KW-1185">Reference proteome</keyword>
<evidence type="ECO:0000259" key="3">
    <source>
        <dbReference type="Pfam" id="PF13359"/>
    </source>
</evidence>
<dbReference type="Pfam" id="PF13359">
    <property type="entry name" value="DDE_Tnp_4"/>
    <property type="match status" value="1"/>
</dbReference>
<evidence type="ECO:0000313" key="4">
    <source>
        <dbReference type="EMBL" id="ETI38834.1"/>
    </source>
</evidence>
<dbReference type="InterPro" id="IPR027806">
    <property type="entry name" value="HARBI1_dom"/>
</dbReference>
<dbReference type="AlphaFoldDB" id="V9EI42"/>
<sequence length="128" mass="14032">MDFVGAFPYFDQALVAIDGVHVPIVVSAEDTERFRNRKGWISTNVLIASDWQLKVAYIYPGAKGAAHDSKVLARSELLQLIGGGMNVLADAGYVLHPKVLAPFRSARYHLKEFAEGSGNRGRRNNSST</sequence>
<accession>V9EI42</accession>